<comment type="caution">
    <text evidence="1">The sequence shown here is derived from an EMBL/GenBank/DDBJ whole genome shotgun (WGS) entry which is preliminary data.</text>
</comment>
<dbReference type="AlphaFoldDB" id="K1X540"/>
<gene>
    <name evidence="1" type="ORF">ACD_80C00089G0003</name>
</gene>
<sequence length="89" mass="10142">MNTFGLITLISATTMALIALPLQAIKHYREKKIGLHPSLLILSWIVYLSRALFALTNTDGIIWYIMISDAIGTIVSSFMLLQIWWYRKG</sequence>
<accession>K1X540</accession>
<evidence type="ECO:0008006" key="2">
    <source>
        <dbReference type="Google" id="ProtNLM"/>
    </source>
</evidence>
<name>K1X540_9BACT</name>
<dbReference type="EMBL" id="AMFJ01036096">
    <property type="protein sequence ID" value="EKD25280.1"/>
    <property type="molecule type" value="Genomic_DNA"/>
</dbReference>
<protein>
    <recommendedName>
        <fullName evidence="2">PQ loop repeat protein</fullName>
    </recommendedName>
</protein>
<organism evidence="1">
    <name type="scientific">uncultured bacterium</name>
    <name type="common">gcode 4</name>
    <dbReference type="NCBI Taxonomy" id="1234023"/>
    <lineage>
        <taxon>Bacteria</taxon>
        <taxon>environmental samples</taxon>
    </lineage>
</organism>
<proteinExistence type="predicted"/>
<reference evidence="1" key="1">
    <citation type="journal article" date="2012" name="Science">
        <title>Fermentation, hydrogen, and sulfur metabolism in multiple uncultivated bacterial phyla.</title>
        <authorList>
            <person name="Wrighton K.C."/>
            <person name="Thomas B.C."/>
            <person name="Sharon I."/>
            <person name="Miller C.S."/>
            <person name="Castelle C.J."/>
            <person name="VerBerkmoes N.C."/>
            <person name="Wilkins M.J."/>
            <person name="Hettich R.L."/>
            <person name="Lipton M.S."/>
            <person name="Williams K.H."/>
            <person name="Long P.E."/>
            <person name="Banfield J.F."/>
        </authorList>
    </citation>
    <scope>NUCLEOTIDE SEQUENCE [LARGE SCALE GENOMIC DNA]</scope>
</reference>
<dbReference type="Gene3D" id="1.20.1280.290">
    <property type="match status" value="1"/>
</dbReference>
<evidence type="ECO:0000313" key="1">
    <source>
        <dbReference type="EMBL" id="EKD25280.1"/>
    </source>
</evidence>